<proteinExistence type="predicted"/>
<name>A0AAN9BGZ0_9CAEN</name>
<gene>
    <name evidence="2" type="ORF">V1264_017308</name>
</gene>
<feature type="compositionally biased region" description="Low complexity" evidence="1">
    <location>
        <begin position="95"/>
        <end position="114"/>
    </location>
</feature>
<keyword evidence="3" id="KW-1185">Reference proteome</keyword>
<feature type="region of interest" description="Disordered" evidence="1">
    <location>
        <begin position="214"/>
        <end position="338"/>
    </location>
</feature>
<accession>A0AAN9BGZ0</accession>
<feature type="compositionally biased region" description="Basic and acidic residues" evidence="1">
    <location>
        <begin position="275"/>
        <end position="287"/>
    </location>
</feature>
<dbReference type="Proteomes" id="UP001374579">
    <property type="component" value="Unassembled WGS sequence"/>
</dbReference>
<feature type="region of interest" description="Disordered" evidence="1">
    <location>
        <begin position="62"/>
        <end position="201"/>
    </location>
</feature>
<feature type="compositionally biased region" description="Polar residues" evidence="1">
    <location>
        <begin position="299"/>
        <end position="308"/>
    </location>
</feature>
<comment type="caution">
    <text evidence="2">The sequence shown here is derived from an EMBL/GenBank/DDBJ whole genome shotgun (WGS) entry which is preliminary data.</text>
</comment>
<dbReference type="AlphaFoldDB" id="A0AAN9BGZ0"/>
<feature type="compositionally biased region" description="Polar residues" evidence="1">
    <location>
        <begin position="65"/>
        <end position="81"/>
    </location>
</feature>
<evidence type="ECO:0000313" key="2">
    <source>
        <dbReference type="EMBL" id="KAK7106001.1"/>
    </source>
</evidence>
<evidence type="ECO:0000313" key="3">
    <source>
        <dbReference type="Proteomes" id="UP001374579"/>
    </source>
</evidence>
<organism evidence="2 3">
    <name type="scientific">Littorina saxatilis</name>
    <dbReference type="NCBI Taxonomy" id="31220"/>
    <lineage>
        <taxon>Eukaryota</taxon>
        <taxon>Metazoa</taxon>
        <taxon>Spiralia</taxon>
        <taxon>Lophotrochozoa</taxon>
        <taxon>Mollusca</taxon>
        <taxon>Gastropoda</taxon>
        <taxon>Caenogastropoda</taxon>
        <taxon>Littorinimorpha</taxon>
        <taxon>Littorinoidea</taxon>
        <taxon>Littorinidae</taxon>
        <taxon>Littorina</taxon>
    </lineage>
</organism>
<sequence length="357" mass="38446">MAVSHAGRRATQHNIEPVLLQRGAHHYEEIMEDVIPTPPRCQRHQRDLPSIVAILQAIQPPAKCENSQQDTYLNPTASTPTDPNPADYEPVGAANVNVSTTTSRSTSVSTQSQNLQPQDTRPEDDAYLNPVASTSVEESKNPRSSRSRKTKHSSGPGISKELDDLDDGDDAYLNPVASASVRESEKAGSSRSRKSKQSSVFKLIPGMAKTIVDHDEVDKSAHSSSAELQESNKGGSSQSRKTKHSSISQPGMAKKNVDQDEGDNSPRPASTVNREIQETAGHKEAARKLNSATLPMFNKTRQCATSDGTALRNFSPPACDANANPKSSSGGPVDEDGYLTAVDVTPRNVRAHSFTLD</sequence>
<protein>
    <submittedName>
        <fullName evidence="2">Uncharacterized protein</fullName>
    </submittedName>
</protein>
<evidence type="ECO:0000256" key="1">
    <source>
        <dbReference type="SAM" id="MobiDB-lite"/>
    </source>
</evidence>
<dbReference type="EMBL" id="JBAMIC010000007">
    <property type="protein sequence ID" value="KAK7106001.1"/>
    <property type="molecule type" value="Genomic_DNA"/>
</dbReference>
<feature type="compositionally biased region" description="Basic residues" evidence="1">
    <location>
        <begin position="143"/>
        <end position="152"/>
    </location>
</feature>
<reference evidence="2 3" key="1">
    <citation type="submission" date="2024-02" db="EMBL/GenBank/DDBJ databases">
        <title>Chromosome-scale genome assembly of the rough periwinkle Littorina saxatilis.</title>
        <authorList>
            <person name="De Jode A."/>
            <person name="Faria R."/>
            <person name="Formenti G."/>
            <person name="Sims Y."/>
            <person name="Smith T.P."/>
            <person name="Tracey A."/>
            <person name="Wood J.M.D."/>
            <person name="Zagrodzka Z.B."/>
            <person name="Johannesson K."/>
            <person name="Butlin R.K."/>
            <person name="Leder E.H."/>
        </authorList>
    </citation>
    <scope>NUCLEOTIDE SEQUENCE [LARGE SCALE GENOMIC DNA]</scope>
    <source>
        <strain evidence="2">Snail1</strain>
        <tissue evidence="2">Muscle</tissue>
    </source>
</reference>
<feature type="compositionally biased region" description="Polar residues" evidence="1">
    <location>
        <begin position="222"/>
        <end position="249"/>
    </location>
</feature>